<evidence type="ECO:0000256" key="2">
    <source>
        <dbReference type="ARBA" id="ARBA00022692"/>
    </source>
</evidence>
<dbReference type="Pfam" id="PF07690">
    <property type="entry name" value="MFS_1"/>
    <property type="match status" value="1"/>
</dbReference>
<evidence type="ECO:0000256" key="4">
    <source>
        <dbReference type="ARBA" id="ARBA00023136"/>
    </source>
</evidence>
<keyword evidence="2 5" id="KW-0812">Transmembrane</keyword>
<feature type="transmembrane region" description="Helical" evidence="5">
    <location>
        <begin position="71"/>
        <end position="91"/>
    </location>
</feature>
<feature type="transmembrane region" description="Helical" evidence="5">
    <location>
        <begin position="395"/>
        <end position="416"/>
    </location>
</feature>
<organism evidence="7 8">
    <name type="scientific">Acrobeloides nanus</name>
    <dbReference type="NCBI Taxonomy" id="290746"/>
    <lineage>
        <taxon>Eukaryota</taxon>
        <taxon>Metazoa</taxon>
        <taxon>Ecdysozoa</taxon>
        <taxon>Nematoda</taxon>
        <taxon>Chromadorea</taxon>
        <taxon>Rhabditida</taxon>
        <taxon>Tylenchina</taxon>
        <taxon>Cephalobomorpha</taxon>
        <taxon>Cephaloboidea</taxon>
        <taxon>Cephalobidae</taxon>
        <taxon>Acrobeloides</taxon>
    </lineage>
</organism>
<dbReference type="InterPro" id="IPR050382">
    <property type="entry name" value="MFS_Na/Anion_cotransporter"/>
</dbReference>
<dbReference type="GO" id="GO:0006820">
    <property type="term" value="P:monoatomic anion transport"/>
    <property type="evidence" value="ECO:0007669"/>
    <property type="project" value="TreeGrafter"/>
</dbReference>
<evidence type="ECO:0000256" key="3">
    <source>
        <dbReference type="ARBA" id="ARBA00022989"/>
    </source>
</evidence>
<dbReference type="InterPro" id="IPR011701">
    <property type="entry name" value="MFS"/>
</dbReference>
<dbReference type="PROSITE" id="PS50850">
    <property type="entry name" value="MFS"/>
    <property type="match status" value="1"/>
</dbReference>
<accession>A0A914DAA2</accession>
<feature type="transmembrane region" description="Helical" evidence="5">
    <location>
        <begin position="266"/>
        <end position="287"/>
    </location>
</feature>
<dbReference type="WBParaSite" id="ACRNAN_scaffold2181.g28560.t1">
    <property type="protein sequence ID" value="ACRNAN_scaffold2181.g28560.t1"/>
    <property type="gene ID" value="ACRNAN_scaffold2181.g28560"/>
</dbReference>
<feature type="transmembrane region" description="Helical" evidence="5">
    <location>
        <begin position="328"/>
        <end position="349"/>
    </location>
</feature>
<dbReference type="SUPFAM" id="SSF103473">
    <property type="entry name" value="MFS general substrate transporter"/>
    <property type="match status" value="1"/>
</dbReference>
<feature type="transmembrane region" description="Helical" evidence="5">
    <location>
        <begin position="135"/>
        <end position="161"/>
    </location>
</feature>
<sequence>MRNSTASLTQSNLNSRCTYAGDVNDSKVNDYGGTLTWSSETQDWLFTATFWGSLLSTLPGGYLVVLTSSPILILGLSTFIIIISTVLFPLLVFQTSYYYVFASRFLLGIGVGPILPAMDSLIVKWVPNMEKGLAVSIYTTGVQLSGALGIPFTAILCATVWKWPAVYYITAAAAIFWLILFCTFVQNSPSETRLITKRELIYLEETVGQATIKEGKVKIPWKSILTSIPLFACYACQFTNSMSLTLLQAYQPTFFKEILFLPVFENGLYCAVTNIVLCLFKILWGILMHKVALRFSTTIPCKLSQGFACIASGLALIALGYTSSCDNAWLSLFMFCLFAAGIGAASNGFYTSMVSIAPPFVGILSSISKMFALLGMLSTPYIVTAFRKEGTINEWRIIFFIMAGISLFTGVIFLFFGKCKVAEWAKVGKKEHKEVSRQFSDVSVVS</sequence>
<evidence type="ECO:0000256" key="5">
    <source>
        <dbReference type="SAM" id="Phobius"/>
    </source>
</evidence>
<evidence type="ECO:0000313" key="7">
    <source>
        <dbReference type="Proteomes" id="UP000887540"/>
    </source>
</evidence>
<keyword evidence="3 5" id="KW-1133">Transmembrane helix</keyword>
<feature type="transmembrane region" description="Helical" evidence="5">
    <location>
        <begin position="97"/>
        <end position="115"/>
    </location>
</feature>
<feature type="transmembrane region" description="Helical" evidence="5">
    <location>
        <begin position="361"/>
        <end position="383"/>
    </location>
</feature>
<dbReference type="InterPro" id="IPR036259">
    <property type="entry name" value="MFS_trans_sf"/>
</dbReference>
<evidence type="ECO:0000313" key="8">
    <source>
        <dbReference type="WBParaSite" id="ACRNAN_scaffold2181.g28560.t1"/>
    </source>
</evidence>
<dbReference type="GO" id="GO:0016020">
    <property type="term" value="C:membrane"/>
    <property type="evidence" value="ECO:0007669"/>
    <property type="project" value="UniProtKB-SubCell"/>
</dbReference>
<dbReference type="AlphaFoldDB" id="A0A914DAA2"/>
<feature type="transmembrane region" description="Helical" evidence="5">
    <location>
        <begin position="167"/>
        <end position="185"/>
    </location>
</feature>
<keyword evidence="4 5" id="KW-0472">Membrane</keyword>
<dbReference type="Gene3D" id="1.20.1250.20">
    <property type="entry name" value="MFS general substrate transporter like domains"/>
    <property type="match status" value="2"/>
</dbReference>
<feature type="transmembrane region" description="Helical" evidence="5">
    <location>
        <begin position="44"/>
        <end position="64"/>
    </location>
</feature>
<feature type="domain" description="Major facilitator superfamily (MFS) profile" evidence="6">
    <location>
        <begin position="1"/>
        <end position="421"/>
    </location>
</feature>
<dbReference type="GO" id="GO:0022857">
    <property type="term" value="F:transmembrane transporter activity"/>
    <property type="evidence" value="ECO:0007669"/>
    <property type="project" value="InterPro"/>
</dbReference>
<comment type="subcellular location">
    <subcellularLocation>
        <location evidence="1">Membrane</location>
        <topology evidence="1">Multi-pass membrane protein</topology>
    </subcellularLocation>
</comment>
<feature type="transmembrane region" description="Helical" evidence="5">
    <location>
        <begin position="223"/>
        <end position="246"/>
    </location>
</feature>
<keyword evidence="7" id="KW-1185">Reference proteome</keyword>
<dbReference type="InterPro" id="IPR020846">
    <property type="entry name" value="MFS_dom"/>
</dbReference>
<dbReference type="PANTHER" id="PTHR11662">
    <property type="entry name" value="SOLUTE CARRIER FAMILY 17"/>
    <property type="match status" value="1"/>
</dbReference>
<protein>
    <submittedName>
        <fullName evidence="8">Major facilitator superfamily (MFS) profile domain-containing protein</fullName>
    </submittedName>
</protein>
<proteinExistence type="predicted"/>
<evidence type="ECO:0000256" key="1">
    <source>
        <dbReference type="ARBA" id="ARBA00004141"/>
    </source>
</evidence>
<dbReference type="Proteomes" id="UP000887540">
    <property type="component" value="Unplaced"/>
</dbReference>
<dbReference type="PANTHER" id="PTHR11662:SF405">
    <property type="entry name" value="PROTEIN CBG12249"/>
    <property type="match status" value="1"/>
</dbReference>
<reference evidence="8" key="1">
    <citation type="submission" date="2022-11" db="UniProtKB">
        <authorList>
            <consortium name="WormBaseParasite"/>
        </authorList>
    </citation>
    <scope>IDENTIFICATION</scope>
</reference>
<feature type="transmembrane region" description="Helical" evidence="5">
    <location>
        <begin position="299"/>
        <end position="322"/>
    </location>
</feature>
<name>A0A914DAA2_9BILA</name>
<evidence type="ECO:0000259" key="6">
    <source>
        <dbReference type="PROSITE" id="PS50850"/>
    </source>
</evidence>